<feature type="compositionally biased region" description="Low complexity" evidence="1">
    <location>
        <begin position="133"/>
        <end position="206"/>
    </location>
</feature>
<proteinExistence type="predicted"/>
<feature type="domain" description="DUF7707" evidence="4">
    <location>
        <begin position="27"/>
        <end position="124"/>
    </location>
</feature>
<dbReference type="PANTHER" id="PTHR38118:SF3">
    <property type="entry name" value="ANCHORED CELL WALL PROTEIN 11"/>
    <property type="match status" value="1"/>
</dbReference>
<evidence type="ECO:0000256" key="2">
    <source>
        <dbReference type="SAM" id="Phobius"/>
    </source>
</evidence>
<accession>A0A8H7W790</accession>
<feature type="transmembrane region" description="Helical" evidence="2">
    <location>
        <begin position="232"/>
        <end position="254"/>
    </location>
</feature>
<dbReference type="Proteomes" id="UP000664132">
    <property type="component" value="Unassembled WGS sequence"/>
</dbReference>
<evidence type="ECO:0000313" key="6">
    <source>
        <dbReference type="Proteomes" id="UP000664132"/>
    </source>
</evidence>
<dbReference type="OrthoDB" id="2121879at2759"/>
<reference evidence="5" key="1">
    <citation type="submission" date="2021-02" db="EMBL/GenBank/DDBJ databases">
        <title>Genome sequence Cadophora malorum strain M34.</title>
        <authorList>
            <person name="Stefanovic E."/>
            <person name="Vu D."/>
            <person name="Scully C."/>
            <person name="Dijksterhuis J."/>
            <person name="Roader J."/>
            <person name="Houbraken J."/>
        </authorList>
    </citation>
    <scope>NUCLEOTIDE SEQUENCE</scope>
    <source>
        <strain evidence="5">M34</strain>
    </source>
</reference>
<dbReference type="AlphaFoldDB" id="A0A8H7W790"/>
<feature type="signal peptide" evidence="3">
    <location>
        <begin position="1"/>
        <end position="21"/>
    </location>
</feature>
<dbReference type="InterPro" id="IPR056124">
    <property type="entry name" value="DUF7707"/>
</dbReference>
<comment type="caution">
    <text evidence="5">The sequence shown here is derived from an EMBL/GenBank/DDBJ whole genome shotgun (WGS) entry which is preliminary data.</text>
</comment>
<feature type="chain" id="PRO_5034857172" description="DUF7707 domain-containing protein" evidence="3">
    <location>
        <begin position="22"/>
        <end position="339"/>
    </location>
</feature>
<feature type="region of interest" description="Disordered" evidence="1">
    <location>
        <begin position="301"/>
        <end position="339"/>
    </location>
</feature>
<protein>
    <recommendedName>
        <fullName evidence="4">DUF7707 domain-containing protein</fullName>
    </recommendedName>
</protein>
<dbReference type="PANTHER" id="PTHR38118">
    <property type="entry name" value="ANCHORED CELL WALL PROTEIN 11-RELATED"/>
    <property type="match status" value="1"/>
</dbReference>
<feature type="compositionally biased region" description="Polar residues" evidence="1">
    <location>
        <begin position="212"/>
        <end position="225"/>
    </location>
</feature>
<name>A0A8H7W790_9HELO</name>
<evidence type="ECO:0000259" key="4">
    <source>
        <dbReference type="Pfam" id="PF24808"/>
    </source>
</evidence>
<feature type="region of interest" description="Disordered" evidence="1">
    <location>
        <begin position="130"/>
        <end position="227"/>
    </location>
</feature>
<dbReference type="EMBL" id="JAFJYH010000089">
    <property type="protein sequence ID" value="KAG4420176.1"/>
    <property type="molecule type" value="Genomic_DNA"/>
</dbReference>
<evidence type="ECO:0000256" key="1">
    <source>
        <dbReference type="SAM" id="MobiDB-lite"/>
    </source>
</evidence>
<evidence type="ECO:0000256" key="3">
    <source>
        <dbReference type="SAM" id="SignalP"/>
    </source>
</evidence>
<keyword evidence="2" id="KW-0812">Transmembrane</keyword>
<keyword evidence="6" id="KW-1185">Reference proteome</keyword>
<evidence type="ECO:0000313" key="5">
    <source>
        <dbReference type="EMBL" id="KAG4420176.1"/>
    </source>
</evidence>
<keyword evidence="3" id="KW-0732">Signal</keyword>
<sequence>MFSPVLLVTLAGVLFGVLVETQVNTVLDTNSVALNIKKQWCTTQISACDTLCSSVTNKNDCDDESLNYECECTNYPTPILTSYRGTMPTLICLQLFANCKKDAGTSLLEIGKCSTDYYIHCGTKYPVDFEPPATTSSSETTSTSDASSRASSIIITQSTNTESATSDQSTTSDQATTSDMSTTTSNSTRPTDTLATSTTTSQSTPTNLALGAQNTTVPIPANSPQKKGASDLAVMGIVLGVVGGVAIIALVIIWKMARLKARRDKEKAEAAEAEERSLRSNRGSVLLMKELSADAIRNHLAQLEGEGEGAQKTKTQTPVSPAELPSHFSRSHSRVFEME</sequence>
<keyword evidence="2" id="KW-0472">Membrane</keyword>
<dbReference type="Pfam" id="PF24808">
    <property type="entry name" value="DUF7707"/>
    <property type="match status" value="1"/>
</dbReference>
<organism evidence="5 6">
    <name type="scientific">Cadophora malorum</name>
    <dbReference type="NCBI Taxonomy" id="108018"/>
    <lineage>
        <taxon>Eukaryota</taxon>
        <taxon>Fungi</taxon>
        <taxon>Dikarya</taxon>
        <taxon>Ascomycota</taxon>
        <taxon>Pezizomycotina</taxon>
        <taxon>Leotiomycetes</taxon>
        <taxon>Helotiales</taxon>
        <taxon>Ploettnerulaceae</taxon>
        <taxon>Cadophora</taxon>
    </lineage>
</organism>
<gene>
    <name evidence="5" type="ORF">IFR04_006652</name>
</gene>
<keyword evidence="2" id="KW-1133">Transmembrane helix</keyword>